<dbReference type="EMBL" id="JAHBCL010000020">
    <property type="protein sequence ID" value="MBS7527394.1"/>
    <property type="molecule type" value="Genomic_DNA"/>
</dbReference>
<comment type="caution">
    <text evidence="4">The sequence shown here is derived from an EMBL/GenBank/DDBJ whole genome shotgun (WGS) entry which is preliminary data.</text>
</comment>
<dbReference type="InterPro" id="IPR000868">
    <property type="entry name" value="Isochorismatase-like_dom"/>
</dbReference>
<dbReference type="GO" id="GO:0016787">
    <property type="term" value="F:hydrolase activity"/>
    <property type="evidence" value="ECO:0007669"/>
    <property type="project" value="UniProtKB-KW"/>
</dbReference>
<keyword evidence="2 4" id="KW-0378">Hydrolase</keyword>
<keyword evidence="5" id="KW-1185">Reference proteome</keyword>
<sequence length="173" mass="19600">MDALVVVDMQKGIFNKKHIRVYDDEVLISRINHMIDKCHLLGIPVIFLRYTGSYVLTPGTENWDIINELHFEENDVLIDKYCSDAFEAEAFVQALNELGIRHVYISGVFSHGCVQATVMGAVHKRYDVSLIEDAHSNLAPQANRIIDSVNSRMKKLGVSLLTTSDFIEYVKNT</sequence>
<dbReference type="SUPFAM" id="SSF52499">
    <property type="entry name" value="Isochorismatase-like hydrolases"/>
    <property type="match status" value="1"/>
</dbReference>
<protein>
    <submittedName>
        <fullName evidence="4">Cysteine hydrolase</fullName>
    </submittedName>
</protein>
<accession>A0ABS5PQF3</accession>
<dbReference type="CDD" id="cd00431">
    <property type="entry name" value="cysteine_hydrolases"/>
    <property type="match status" value="1"/>
</dbReference>
<dbReference type="InterPro" id="IPR050272">
    <property type="entry name" value="Isochorismatase-like_hydrls"/>
</dbReference>
<evidence type="ECO:0000259" key="3">
    <source>
        <dbReference type="Pfam" id="PF00857"/>
    </source>
</evidence>
<organism evidence="4 5">
    <name type="scientific">Fusibacter paucivorans</name>
    <dbReference type="NCBI Taxonomy" id="76009"/>
    <lineage>
        <taxon>Bacteria</taxon>
        <taxon>Bacillati</taxon>
        <taxon>Bacillota</taxon>
        <taxon>Clostridia</taxon>
        <taxon>Eubacteriales</taxon>
        <taxon>Eubacteriales Family XII. Incertae Sedis</taxon>
        <taxon>Fusibacter</taxon>
    </lineage>
</organism>
<evidence type="ECO:0000256" key="1">
    <source>
        <dbReference type="ARBA" id="ARBA00006336"/>
    </source>
</evidence>
<evidence type="ECO:0000313" key="4">
    <source>
        <dbReference type="EMBL" id="MBS7527394.1"/>
    </source>
</evidence>
<comment type="similarity">
    <text evidence="1">Belongs to the isochorismatase family.</text>
</comment>
<evidence type="ECO:0000256" key="2">
    <source>
        <dbReference type="ARBA" id="ARBA00022801"/>
    </source>
</evidence>
<proteinExistence type="inferred from homology"/>
<dbReference type="Gene3D" id="3.40.50.850">
    <property type="entry name" value="Isochorismatase-like"/>
    <property type="match status" value="1"/>
</dbReference>
<reference evidence="4 5" key="1">
    <citation type="submission" date="2021-05" db="EMBL/GenBank/DDBJ databases">
        <title>Fusibacter ferrireducens sp. nov., an anaerobic, sulfur- and Fe-reducing bacterium isolated from the mangrove sediment.</title>
        <authorList>
            <person name="Qiu D."/>
        </authorList>
    </citation>
    <scope>NUCLEOTIDE SEQUENCE [LARGE SCALE GENOMIC DNA]</scope>
    <source>
        <strain evidence="4 5">DSM 12116</strain>
    </source>
</reference>
<dbReference type="Proteomes" id="UP000746471">
    <property type="component" value="Unassembled WGS sequence"/>
</dbReference>
<gene>
    <name evidence="4" type="ORF">KHM83_11985</name>
</gene>
<dbReference type="InterPro" id="IPR036380">
    <property type="entry name" value="Isochorismatase-like_sf"/>
</dbReference>
<dbReference type="PANTHER" id="PTHR43540">
    <property type="entry name" value="PEROXYUREIDOACRYLATE/UREIDOACRYLATE AMIDOHYDROLASE-RELATED"/>
    <property type="match status" value="1"/>
</dbReference>
<dbReference type="Pfam" id="PF00857">
    <property type="entry name" value="Isochorismatase"/>
    <property type="match status" value="1"/>
</dbReference>
<name>A0ABS5PQF3_9FIRM</name>
<evidence type="ECO:0000313" key="5">
    <source>
        <dbReference type="Proteomes" id="UP000746471"/>
    </source>
</evidence>
<dbReference type="RefSeq" id="WP_213237256.1">
    <property type="nucleotide sequence ID" value="NZ_JAHBCL010000020.1"/>
</dbReference>
<feature type="domain" description="Isochorismatase-like" evidence="3">
    <location>
        <begin position="3"/>
        <end position="143"/>
    </location>
</feature>